<evidence type="ECO:0000313" key="3">
    <source>
        <dbReference type="EMBL" id="KAB0566826.1"/>
    </source>
</evidence>
<keyword evidence="1" id="KW-0175">Coiled coil</keyword>
<dbReference type="PANTHER" id="PTHR36836">
    <property type="entry name" value="COLANIC ACID BIOSYNTHESIS PROTEIN WCAK"/>
    <property type="match status" value="1"/>
</dbReference>
<dbReference type="InterPro" id="IPR007345">
    <property type="entry name" value="Polysacch_pyruvyl_Trfase"/>
</dbReference>
<gene>
    <name evidence="3" type="ORF">F7Q93_21040</name>
</gene>
<name>A0A643EU12_9HYPH</name>
<dbReference type="Pfam" id="PF04230">
    <property type="entry name" value="PS_pyruv_trans"/>
    <property type="match status" value="1"/>
</dbReference>
<organism evidence="3">
    <name type="scientific">Brucella pituitosa</name>
    <dbReference type="NCBI Taxonomy" id="571256"/>
    <lineage>
        <taxon>Bacteria</taxon>
        <taxon>Pseudomonadati</taxon>
        <taxon>Pseudomonadota</taxon>
        <taxon>Alphaproteobacteria</taxon>
        <taxon>Hyphomicrobiales</taxon>
        <taxon>Brucellaceae</taxon>
        <taxon>Brucella/Ochrobactrum group</taxon>
        <taxon>Brucella</taxon>
    </lineage>
</organism>
<dbReference type="RefSeq" id="WP_151081331.1">
    <property type="nucleotide sequence ID" value="NZ_JBHEEN010000014.1"/>
</dbReference>
<feature type="domain" description="Polysaccharide pyruvyl transferase" evidence="2">
    <location>
        <begin position="14"/>
        <end position="228"/>
    </location>
</feature>
<evidence type="ECO:0000259" key="2">
    <source>
        <dbReference type="Pfam" id="PF04230"/>
    </source>
</evidence>
<dbReference type="EMBL" id="VZPE01000012">
    <property type="protein sequence ID" value="KAB0566826.1"/>
    <property type="molecule type" value="Genomic_DNA"/>
</dbReference>
<evidence type="ECO:0000256" key="1">
    <source>
        <dbReference type="SAM" id="Coils"/>
    </source>
</evidence>
<comment type="caution">
    <text evidence="3">The sequence shown here is derived from an EMBL/GenBank/DDBJ whole genome shotgun (WGS) entry which is preliminary data.</text>
</comment>
<dbReference type="AlphaFoldDB" id="A0A643EU12"/>
<dbReference type="PANTHER" id="PTHR36836:SF1">
    <property type="entry name" value="COLANIC ACID BIOSYNTHESIS PROTEIN WCAK"/>
    <property type="match status" value="1"/>
</dbReference>
<reference evidence="3" key="1">
    <citation type="submission" date="2019-09" db="EMBL/GenBank/DDBJ databases">
        <title>Draft genome sequences of 48 bacterial type strains from the CCUG.</title>
        <authorList>
            <person name="Tunovic T."/>
            <person name="Pineiro-Iglesias B."/>
            <person name="Unosson C."/>
            <person name="Inganas E."/>
            <person name="Ohlen M."/>
            <person name="Cardew S."/>
            <person name="Jensie-Markopoulos S."/>
            <person name="Salva-Serra F."/>
            <person name="Jaen-Luchoro D."/>
            <person name="Karlsson R."/>
            <person name="Svensson-Stadler L."/>
            <person name="Chun J."/>
            <person name="Moore E."/>
        </authorList>
    </citation>
    <scope>NUCLEOTIDE SEQUENCE</scope>
    <source>
        <strain evidence="3">CCUG 50899</strain>
    </source>
</reference>
<sequence>MAKYLLIGAVGGPNFGDEIILSAWIKAIREADNDAEILCDGYNPDNVAQFVGGDVYTLKSDESLWACTYSVVPDQEQKSSSSWRSIHDGFREPSRAWKAINCVDALAHYNIDQIHIIGGGYLNALWPANYILLLLARLLAWRSAARIIATGLGLSPVKSEDISGLTGILSTFDYVDVRDTESYELLKMSVPEHLSFSGDDALLFIHDGPPKYPLQNIGVPTLVICLQNDLFPGDHIVSDLFSPASMELLKTHGIHNIVYAAAMSADVAGPSTELRSVLENHGFSISSLDPRQLTESGFPVSDGGLVITSRYHPHFLASLSGYSGVALSTTGYYDTKHKAVRKMGSNWPVLNNDLDEDIYSAMSNELNRKLPTFNKTARDSFVSKKKKMEHAIFAPHEKPNALPIDFIDIWSNNLRLLENSNRHCEDIRAEREETQKLYAQQLESNSELLSQLNNLQAKLDAMLAEVERISEELKQEKTARNLILNSRAWKITAPLRWFFALFK</sequence>
<proteinExistence type="predicted"/>
<feature type="coiled-coil region" evidence="1">
    <location>
        <begin position="417"/>
        <end position="479"/>
    </location>
</feature>
<accession>A0A643EU12</accession>
<protein>
    <recommendedName>
        <fullName evidence="2">Polysaccharide pyruvyl transferase domain-containing protein</fullName>
    </recommendedName>
</protein>